<gene>
    <name evidence="3" type="ORF">DIY07_06435</name>
    <name evidence="2" type="ORF">DQ08_06170</name>
</gene>
<feature type="transmembrane region" description="Helical" evidence="1">
    <location>
        <begin position="104"/>
        <end position="122"/>
    </location>
</feature>
<dbReference type="EMBL" id="QLQD01000057">
    <property type="protein sequence ID" value="RLU56497.1"/>
    <property type="molecule type" value="Genomic_DNA"/>
</dbReference>
<protein>
    <submittedName>
        <fullName evidence="3">Uncharacterized protein</fullName>
    </submittedName>
</protein>
<proteinExistence type="predicted"/>
<dbReference type="KEGG" id="siz:SI82_06320"/>
<dbReference type="Proteomes" id="UP000025245">
    <property type="component" value="Chromosome"/>
</dbReference>
<evidence type="ECO:0000313" key="5">
    <source>
        <dbReference type="Proteomes" id="UP000269148"/>
    </source>
</evidence>
<reference evidence="2 4" key="1">
    <citation type="journal article" date="2014" name="Genome Announc.">
        <title>Complete Genome Sequence of a Virulent Strain, Streptococcus iniae ISET0901, Isolated from Diseased Tilapia.</title>
        <authorList>
            <person name="Pridgeon J.W."/>
            <person name="Zhang D."/>
            <person name="Zhang L."/>
        </authorList>
    </citation>
    <scope>NUCLEOTIDE SEQUENCE [LARGE SCALE GENOMIC DNA]</scope>
    <source>
        <strain evidence="2 4">ISET0901</strain>
    </source>
</reference>
<dbReference type="Proteomes" id="UP000269148">
    <property type="component" value="Unassembled WGS sequence"/>
</dbReference>
<keyword evidence="1" id="KW-1133">Transmembrane helix</keyword>
<evidence type="ECO:0000256" key="1">
    <source>
        <dbReference type="SAM" id="Phobius"/>
    </source>
</evidence>
<dbReference type="KEGG" id="siq:DQ08_06170"/>
<feature type="transmembrane region" description="Helical" evidence="1">
    <location>
        <begin position="78"/>
        <end position="98"/>
    </location>
</feature>
<dbReference type="OrthoDB" id="2237695at2"/>
<reference evidence="3 5" key="2">
    <citation type="submission" date="2018-06" db="EMBL/GenBank/DDBJ databases">
        <title>Mutators as drivers of adaptation in pathogenic bacteria and a risk factor for host jumps and vaccine escape.</title>
        <authorList>
            <person name="Barnes A.C."/>
            <person name="Silayeva O."/>
        </authorList>
    </citation>
    <scope>NUCLEOTIDE SEQUENCE [LARGE SCALE GENOMIC DNA]</scope>
    <source>
        <strain evidence="3 5">QMA0445</strain>
    </source>
</reference>
<keyword evidence="4" id="KW-1185">Reference proteome</keyword>
<sequence length="127" mass="15258">MLVSIENRIKPSRFFHYTFPIAIRINKKYIQEIVNLETVTIDIPENNALLSYNFFDYPRIRVSDGDTVTIEHHQVSRLLRFLVTTTYFLFYFLAPSSFTSSPYFRTYVFFIVMFTIVLLPSYRFQKR</sequence>
<keyword evidence="1" id="KW-0812">Transmembrane</keyword>
<dbReference type="RefSeq" id="WP_017794676.1">
    <property type="nucleotide sequence ID" value="NZ_CP158020.1"/>
</dbReference>
<name>A0A1J0MZK4_STRIN</name>
<evidence type="ECO:0000313" key="3">
    <source>
        <dbReference type="EMBL" id="RLU56497.1"/>
    </source>
</evidence>
<organism evidence="3 5">
    <name type="scientific">Streptococcus iniae</name>
    <name type="common">Streptococcus shiloi</name>
    <dbReference type="NCBI Taxonomy" id="1346"/>
    <lineage>
        <taxon>Bacteria</taxon>
        <taxon>Bacillati</taxon>
        <taxon>Bacillota</taxon>
        <taxon>Bacilli</taxon>
        <taxon>Lactobacillales</taxon>
        <taxon>Streptococcaceae</taxon>
        <taxon>Streptococcus</taxon>
    </lineage>
</organism>
<evidence type="ECO:0000313" key="4">
    <source>
        <dbReference type="Proteomes" id="UP000025245"/>
    </source>
</evidence>
<keyword evidence="1" id="KW-0472">Membrane</keyword>
<dbReference type="KEGG" id="sio:DW64_06165"/>
<dbReference type="AlphaFoldDB" id="A0A1J0MZK4"/>
<evidence type="ECO:0000313" key="2">
    <source>
        <dbReference type="EMBL" id="AHY16043.1"/>
    </source>
</evidence>
<accession>A0A1J0MZK4</accession>
<dbReference type="EMBL" id="CP007586">
    <property type="protein sequence ID" value="AHY16043.1"/>
    <property type="molecule type" value="Genomic_DNA"/>
</dbReference>